<sequence>MEVSVSTPKLVSLLFFTFLALNCFSNSGTKAQLIPQKSISAAVKVEILQTVSSKLKNLNWRVTQRSCSGDNGFKNNTIQPIPGNDIIRNVTCDCTFVNNTVCHVTSIQLNGLNLSGILPSEFGNLTYLQELGSIPESFAKLPLLQLSLVDNQISGSIPAELGDIITLESLVLEDDLLEGQLPSKLGNLVRLQRLRLTANNFTGPIPESFGKLKNLTILTIDGSRISGKIPSFIGNWTKVYRLDMQGTSMEGPVPPTLNLSKNLTQLRISDLNGPSMTFPDLRELKSLKYLILRNCKITGQIPDYIGDMENLDTLDLSFNRLTGPIPGTIESLSKLRYINESKVSD</sequence>
<proteinExistence type="predicted"/>
<gene>
    <name evidence="1" type="ORF">L6164_018303</name>
</gene>
<keyword evidence="2" id="KW-1185">Reference proteome</keyword>
<evidence type="ECO:0000313" key="1">
    <source>
        <dbReference type="EMBL" id="KAI4333509.1"/>
    </source>
</evidence>
<accession>A0ACB9NAU2</accession>
<reference evidence="1 2" key="1">
    <citation type="journal article" date="2022" name="DNA Res.">
        <title>Chromosomal-level genome assembly of the orchid tree Bauhinia variegata (Leguminosae; Cercidoideae) supports the allotetraploid origin hypothesis of Bauhinia.</title>
        <authorList>
            <person name="Zhong Y."/>
            <person name="Chen Y."/>
            <person name="Zheng D."/>
            <person name="Pang J."/>
            <person name="Liu Y."/>
            <person name="Luo S."/>
            <person name="Meng S."/>
            <person name="Qian L."/>
            <person name="Wei D."/>
            <person name="Dai S."/>
            <person name="Zhou R."/>
        </authorList>
    </citation>
    <scope>NUCLEOTIDE SEQUENCE [LARGE SCALE GENOMIC DNA]</scope>
    <source>
        <strain evidence="1">BV-YZ2020</strain>
    </source>
</reference>
<evidence type="ECO:0000313" key="2">
    <source>
        <dbReference type="Proteomes" id="UP000828941"/>
    </source>
</evidence>
<comment type="caution">
    <text evidence="1">The sequence shown here is derived from an EMBL/GenBank/DDBJ whole genome shotgun (WGS) entry which is preliminary data.</text>
</comment>
<protein>
    <submittedName>
        <fullName evidence="1">Uncharacterized protein</fullName>
    </submittedName>
</protein>
<dbReference type="EMBL" id="CM039432">
    <property type="protein sequence ID" value="KAI4333509.1"/>
    <property type="molecule type" value="Genomic_DNA"/>
</dbReference>
<dbReference type="Proteomes" id="UP000828941">
    <property type="component" value="Chromosome 7"/>
</dbReference>
<name>A0ACB9NAU2_BAUVA</name>
<organism evidence="1 2">
    <name type="scientific">Bauhinia variegata</name>
    <name type="common">Purple orchid tree</name>
    <name type="synonym">Phanera variegata</name>
    <dbReference type="NCBI Taxonomy" id="167791"/>
    <lineage>
        <taxon>Eukaryota</taxon>
        <taxon>Viridiplantae</taxon>
        <taxon>Streptophyta</taxon>
        <taxon>Embryophyta</taxon>
        <taxon>Tracheophyta</taxon>
        <taxon>Spermatophyta</taxon>
        <taxon>Magnoliopsida</taxon>
        <taxon>eudicotyledons</taxon>
        <taxon>Gunneridae</taxon>
        <taxon>Pentapetalae</taxon>
        <taxon>rosids</taxon>
        <taxon>fabids</taxon>
        <taxon>Fabales</taxon>
        <taxon>Fabaceae</taxon>
        <taxon>Cercidoideae</taxon>
        <taxon>Cercideae</taxon>
        <taxon>Bauhiniinae</taxon>
        <taxon>Bauhinia</taxon>
    </lineage>
</organism>